<dbReference type="SMART" id="SM00494">
    <property type="entry name" value="ChtBD2"/>
    <property type="match status" value="1"/>
</dbReference>
<dbReference type="Gene3D" id="4.10.400.10">
    <property type="entry name" value="Low-density Lipoprotein Receptor"/>
    <property type="match status" value="4"/>
</dbReference>
<dbReference type="GO" id="GO:0016192">
    <property type="term" value="P:vesicle-mediated transport"/>
    <property type="evidence" value="ECO:0007669"/>
    <property type="project" value="UniProtKB-ARBA"/>
</dbReference>
<keyword evidence="12" id="KW-1185">Reference proteome</keyword>
<dbReference type="PRINTS" id="PR00261">
    <property type="entry name" value="LDLRECEPTOR"/>
</dbReference>
<dbReference type="GO" id="GO:0005576">
    <property type="term" value="C:extracellular region"/>
    <property type="evidence" value="ECO:0007669"/>
    <property type="project" value="InterPro"/>
</dbReference>
<feature type="signal peptide" evidence="10">
    <location>
        <begin position="1"/>
        <end position="22"/>
    </location>
</feature>
<feature type="region of interest" description="Disordered" evidence="9">
    <location>
        <begin position="859"/>
        <end position="878"/>
    </location>
</feature>
<comment type="caution">
    <text evidence="8">Lacks conserved residue(s) required for the propagation of feature annotation.</text>
</comment>
<dbReference type="SUPFAM" id="SSF57424">
    <property type="entry name" value="LDL receptor-like module"/>
    <property type="match status" value="4"/>
</dbReference>
<dbReference type="PROSITE" id="PS50940">
    <property type="entry name" value="CHIT_BIND_II"/>
    <property type="match status" value="1"/>
</dbReference>
<dbReference type="CDD" id="cd00112">
    <property type="entry name" value="LDLa"/>
    <property type="match status" value="4"/>
</dbReference>
<dbReference type="PROSITE" id="PS50068">
    <property type="entry name" value="LDLRA_2"/>
    <property type="match status" value="3"/>
</dbReference>
<dbReference type="Pfam" id="PF00057">
    <property type="entry name" value="Ldl_recept_a"/>
    <property type="match status" value="3"/>
</dbReference>
<evidence type="ECO:0000256" key="6">
    <source>
        <dbReference type="ARBA" id="ARBA00023136"/>
    </source>
</evidence>
<dbReference type="GO" id="GO:0005886">
    <property type="term" value="C:plasma membrane"/>
    <property type="evidence" value="ECO:0007669"/>
    <property type="project" value="TreeGrafter"/>
</dbReference>
<reference evidence="13" key="3">
    <citation type="submission" date="2016-06" db="UniProtKB">
        <authorList>
            <consortium name="WormBaseParasite"/>
        </authorList>
    </citation>
    <scope>IDENTIFICATION</scope>
</reference>
<dbReference type="AlphaFoldDB" id="A0A183CLY4"/>
<keyword evidence="10" id="KW-0732">Signal</keyword>
<organism evidence="12 13">
    <name type="scientific">Globodera pallida</name>
    <name type="common">Potato cyst nematode worm</name>
    <name type="synonym">Heterodera pallida</name>
    <dbReference type="NCBI Taxonomy" id="36090"/>
    <lineage>
        <taxon>Eukaryota</taxon>
        <taxon>Metazoa</taxon>
        <taxon>Ecdysozoa</taxon>
        <taxon>Nematoda</taxon>
        <taxon>Chromadorea</taxon>
        <taxon>Rhabditida</taxon>
        <taxon>Tylenchina</taxon>
        <taxon>Tylenchomorpha</taxon>
        <taxon>Tylenchoidea</taxon>
        <taxon>Heteroderidae</taxon>
        <taxon>Heteroderinae</taxon>
        <taxon>Globodera</taxon>
    </lineage>
</organism>
<evidence type="ECO:0000313" key="13">
    <source>
        <dbReference type="WBParaSite" id="GPLIN_001389000"/>
    </source>
</evidence>
<comment type="subcellular location">
    <subcellularLocation>
        <location evidence="2">Endomembrane system</location>
    </subcellularLocation>
    <subcellularLocation>
        <location evidence="1">Membrane</location>
        <topology evidence="1">Single-pass membrane protein</topology>
    </subcellularLocation>
</comment>
<evidence type="ECO:0000256" key="10">
    <source>
        <dbReference type="SAM" id="SignalP"/>
    </source>
</evidence>
<dbReference type="InterPro" id="IPR002557">
    <property type="entry name" value="Chitin-bd_dom"/>
</dbReference>
<reference evidence="12" key="2">
    <citation type="submission" date="2014-05" db="EMBL/GenBank/DDBJ databases">
        <title>The genome and life-stage specific transcriptomes of Globodera pallida elucidate key aspects of plant parasitism by a cyst nematode.</title>
        <authorList>
            <person name="Cotton J.A."/>
            <person name="Lilley C.J."/>
            <person name="Jones L.M."/>
            <person name="Kikuchi T."/>
            <person name="Reid A.J."/>
            <person name="Thorpe P."/>
            <person name="Tsai I.J."/>
            <person name="Beasley H."/>
            <person name="Blok V."/>
            <person name="Cock P.J.A."/>
            <person name="Van den Akker S.E."/>
            <person name="Holroyd N."/>
            <person name="Hunt M."/>
            <person name="Mantelin S."/>
            <person name="Naghra H."/>
            <person name="Pain A."/>
            <person name="Palomares-Rius J.E."/>
            <person name="Zarowiecki M."/>
            <person name="Berriman M."/>
            <person name="Jones J.T."/>
            <person name="Urwin P.E."/>
        </authorList>
    </citation>
    <scope>NUCLEOTIDE SEQUENCE [LARGE SCALE GENOMIC DNA]</scope>
    <source>
        <strain evidence="12">Lindley</strain>
    </source>
</reference>
<dbReference type="PROSITE" id="PS01209">
    <property type="entry name" value="LDLRA_1"/>
    <property type="match status" value="1"/>
</dbReference>
<evidence type="ECO:0000256" key="1">
    <source>
        <dbReference type="ARBA" id="ARBA00004167"/>
    </source>
</evidence>
<keyword evidence="5" id="KW-1133">Transmembrane helix</keyword>
<keyword evidence="4" id="KW-0677">Repeat</keyword>
<dbReference type="GO" id="GO:0008061">
    <property type="term" value="F:chitin binding"/>
    <property type="evidence" value="ECO:0007669"/>
    <property type="project" value="InterPro"/>
</dbReference>
<evidence type="ECO:0000256" key="3">
    <source>
        <dbReference type="ARBA" id="ARBA00022692"/>
    </source>
</evidence>
<feature type="domain" description="Chitin-binding type-2" evidence="11">
    <location>
        <begin position="56"/>
        <end position="129"/>
    </location>
</feature>
<dbReference type="InterPro" id="IPR036055">
    <property type="entry name" value="LDL_receptor-like_sf"/>
</dbReference>
<name>A0A183CLY4_GLOPA</name>
<feature type="disulfide bond" evidence="8">
    <location>
        <begin position="199"/>
        <end position="214"/>
    </location>
</feature>
<keyword evidence="7 8" id="KW-1015">Disulfide bond</keyword>
<dbReference type="Proteomes" id="UP000050741">
    <property type="component" value="Unassembled WGS sequence"/>
</dbReference>
<evidence type="ECO:0000259" key="11">
    <source>
        <dbReference type="PROSITE" id="PS50940"/>
    </source>
</evidence>
<feature type="chain" id="PRO_5008147782" evidence="10">
    <location>
        <begin position="23"/>
        <end position="905"/>
    </location>
</feature>
<evidence type="ECO:0000256" key="7">
    <source>
        <dbReference type="ARBA" id="ARBA00023157"/>
    </source>
</evidence>
<evidence type="ECO:0000256" key="5">
    <source>
        <dbReference type="ARBA" id="ARBA00022989"/>
    </source>
</evidence>
<feature type="compositionally biased region" description="Low complexity" evidence="9">
    <location>
        <begin position="344"/>
        <end position="358"/>
    </location>
</feature>
<feature type="compositionally biased region" description="Low complexity" evidence="9">
    <location>
        <begin position="752"/>
        <end position="770"/>
    </location>
</feature>
<feature type="region of interest" description="Disordered" evidence="9">
    <location>
        <begin position="342"/>
        <end position="392"/>
    </location>
</feature>
<feature type="region of interest" description="Disordered" evidence="9">
    <location>
        <begin position="554"/>
        <end position="800"/>
    </location>
</feature>
<feature type="disulfide bond" evidence="8">
    <location>
        <begin position="161"/>
        <end position="176"/>
    </location>
</feature>
<evidence type="ECO:0000256" key="4">
    <source>
        <dbReference type="ARBA" id="ARBA00022737"/>
    </source>
</evidence>
<dbReference type="InterPro" id="IPR002172">
    <property type="entry name" value="LDrepeatLR_classA_rpt"/>
</dbReference>
<proteinExistence type="predicted"/>
<feature type="compositionally biased region" description="Polar residues" evidence="9">
    <location>
        <begin position="554"/>
        <end position="575"/>
    </location>
</feature>
<protein>
    <submittedName>
        <fullName evidence="13">Chitin-binding type-2 domain-containing protein</fullName>
    </submittedName>
</protein>
<sequence>MFSDESCLSSLLFPLILLFSSSKVFLNGALLANVQPRVNSINAFHSAINQLEPSIPNYCNESKLIEQSGLIRAPMGQFLGFPCSNEFYHCRWQSDGYRTYKKNCRTGLVYDVVGTQNCNYDYNVKGCAMGPSGGGGVTNCTSKDLFECPLSEDCVPLSKRCDGNYDCVLEEDEQNCPMCKPTHFPCVVSEQCIPLGQRCNGVKECQDGTDELECENCGAGKFLCRKSGKCIAAKERCDGFAQCPHGEDEQLCKKARIMLGPRMFVCESGKHQIPQQNVCDGVVHCPDDASDEKYCQPPVKTATETLRPMGVRTMPSPNAPPNQLATPAIETSKIAFDLPAAVPQQRQQQQMDIIKQQQEPWTDGGSDRIPGSDGRAKQQQQQNVQNPPSLTMPDIVRHGGEATYPILNFGPIRKASEQGSSKIQEAMKQIMASQQNMNNNGTNRLMVEVPRERKPQENKSVQPQLLKQQQQQQVEKDRAKTLVEGDFLAGVWNGSVLQQQQKNNPYADEWYQQQQQQQIGPVAGGELQQKIGQNNLIQEDGGQLRWSKFGSQSSHMNTMLQQQPQPTVIGRQQQLEQRRAVKEEEATQSEQRKENGEEIDGGSTVEPTTAQPQVEAGQRQPEGGQKVGSSSFSSITTATATTNGDSEQWRTKVPVITLGLSKEDGKEILPQSLATTVEAGDQQKPPPMEEMSPTNGGQTSERPELAEGGGDCESNGEKAMRSGAGDGAEVTGEQQQEQSQSTKLGTQVDAAEQQQTKQEQQVQDGQTTEQQQKEQQNERITGSVEEDLNTQISALKMEEGTASLKATVKDSEEQEQRAILRRLYSKYGSNARDLLQRVENLLLLAEDGIISAKKSPIDASELNGSSKSQKMKRRQAKGDRALVQRYLAQIIGNDGKKIERKLLTK</sequence>
<dbReference type="InterPro" id="IPR023415">
    <property type="entry name" value="LDLR_class-A_CS"/>
</dbReference>
<evidence type="ECO:0000256" key="2">
    <source>
        <dbReference type="ARBA" id="ARBA00004308"/>
    </source>
</evidence>
<dbReference type="SMART" id="SM00192">
    <property type="entry name" value="LDLa"/>
    <property type="match status" value="4"/>
</dbReference>
<accession>A0A183CLY4</accession>
<evidence type="ECO:0000256" key="8">
    <source>
        <dbReference type="PROSITE-ProRule" id="PRU00124"/>
    </source>
</evidence>
<feature type="disulfide bond" evidence="8">
    <location>
        <begin position="237"/>
        <end position="252"/>
    </location>
</feature>
<dbReference type="PANTHER" id="PTHR24270">
    <property type="entry name" value="LOW-DENSITY LIPOPROTEIN RECEPTOR-RELATED"/>
    <property type="match status" value="1"/>
</dbReference>
<feature type="compositionally biased region" description="Low complexity" evidence="9">
    <location>
        <begin position="629"/>
        <end position="642"/>
    </location>
</feature>
<evidence type="ECO:0000313" key="12">
    <source>
        <dbReference type="Proteomes" id="UP000050741"/>
    </source>
</evidence>
<reference evidence="12" key="1">
    <citation type="submission" date="2013-12" db="EMBL/GenBank/DDBJ databases">
        <authorList>
            <person name="Aslett M."/>
        </authorList>
    </citation>
    <scope>NUCLEOTIDE SEQUENCE [LARGE SCALE GENOMIC DNA]</scope>
    <source>
        <strain evidence="12">Lindley</strain>
    </source>
</reference>
<keyword evidence="6" id="KW-0472">Membrane</keyword>
<feature type="compositionally biased region" description="Low complexity" evidence="9">
    <location>
        <begin position="462"/>
        <end position="473"/>
    </location>
</feature>
<dbReference type="WBParaSite" id="GPLIN_001389000">
    <property type="protein sequence ID" value="GPLIN_001389000"/>
    <property type="gene ID" value="GPLIN_001389000"/>
</dbReference>
<feature type="compositionally biased region" description="Basic and acidic residues" evidence="9">
    <location>
        <begin position="576"/>
        <end position="596"/>
    </location>
</feature>
<feature type="region of interest" description="Disordered" evidence="9">
    <location>
        <begin position="453"/>
        <end position="473"/>
    </location>
</feature>
<evidence type="ECO:0000256" key="9">
    <source>
        <dbReference type="SAM" id="MobiDB-lite"/>
    </source>
</evidence>
<dbReference type="GO" id="GO:0012505">
    <property type="term" value="C:endomembrane system"/>
    <property type="evidence" value="ECO:0007669"/>
    <property type="project" value="UniProtKB-SubCell"/>
</dbReference>
<dbReference type="InterPro" id="IPR050685">
    <property type="entry name" value="LDLR"/>
</dbReference>
<keyword evidence="3" id="KW-0812">Transmembrane</keyword>